<dbReference type="EMBL" id="MN739575">
    <property type="protein sequence ID" value="QHT13577.1"/>
    <property type="molecule type" value="Genomic_DNA"/>
</dbReference>
<proteinExistence type="predicted"/>
<protein>
    <submittedName>
        <fullName evidence="1">Uncharacterized protein</fullName>
    </submittedName>
</protein>
<accession>A0A6C0DAP6</accession>
<organism evidence="1">
    <name type="scientific">viral metagenome</name>
    <dbReference type="NCBI Taxonomy" id="1070528"/>
    <lineage>
        <taxon>unclassified sequences</taxon>
        <taxon>metagenomes</taxon>
        <taxon>organismal metagenomes</taxon>
    </lineage>
</organism>
<name>A0A6C0DAP6_9ZZZZ</name>
<dbReference type="Pfam" id="PF19075">
    <property type="entry name" value="DUF5771"/>
    <property type="match status" value="1"/>
</dbReference>
<reference evidence="1" key="1">
    <citation type="journal article" date="2020" name="Nature">
        <title>Giant virus diversity and host interactions through global metagenomics.</title>
        <authorList>
            <person name="Schulz F."/>
            <person name="Roux S."/>
            <person name="Paez-Espino D."/>
            <person name="Jungbluth S."/>
            <person name="Walsh D.A."/>
            <person name="Denef V.J."/>
            <person name="McMahon K.D."/>
            <person name="Konstantinidis K.T."/>
            <person name="Eloe-Fadrosh E.A."/>
            <person name="Kyrpides N.C."/>
            <person name="Woyke T."/>
        </authorList>
    </citation>
    <scope>NUCLEOTIDE SEQUENCE</scope>
    <source>
        <strain evidence="1">GVMAG-M-3300023174-132</strain>
    </source>
</reference>
<evidence type="ECO:0000313" key="1">
    <source>
        <dbReference type="EMBL" id="QHT13577.1"/>
    </source>
</evidence>
<dbReference type="AlphaFoldDB" id="A0A6C0DAP6"/>
<dbReference type="InterPro" id="IPR043905">
    <property type="entry name" value="DUF5771"/>
</dbReference>
<sequence length="130" mass="14166">MVRRRQTHRCPSGTILRKAYVRVSRRTQKRSRVPAACISDVGAPGPGGQPGIGRLRQGDLAQFGYVNAKALTEGKRHIALAKAVAVYGALSVWRKLNAVYIYTRRTAPASSAVFGADRDWIMSHYGISAA</sequence>